<dbReference type="GO" id="GO:0005634">
    <property type="term" value="C:nucleus"/>
    <property type="evidence" value="ECO:0007669"/>
    <property type="project" value="TreeGrafter"/>
</dbReference>
<dbReference type="GeneID" id="30985406"/>
<dbReference type="EMBL" id="KV453916">
    <property type="protein sequence ID" value="ODV77123.1"/>
    <property type="molecule type" value="Genomic_DNA"/>
</dbReference>
<dbReference type="GO" id="GO:0035361">
    <property type="term" value="C:Cul8-RING ubiquitin ligase complex"/>
    <property type="evidence" value="ECO:0007669"/>
    <property type="project" value="TreeGrafter"/>
</dbReference>
<dbReference type="Pfam" id="PF16770">
    <property type="entry name" value="RTT107_BRCT_5"/>
    <property type="match status" value="1"/>
</dbReference>
<protein>
    <recommendedName>
        <fullName evidence="2">BRCT domain-containing protein</fullName>
    </recommendedName>
</protein>
<dbReference type="AlphaFoldDB" id="A0A1E4SC92"/>
<feature type="domain" description="BRCT" evidence="2">
    <location>
        <begin position="109"/>
        <end position="207"/>
    </location>
</feature>
<sequence>MWQGSVFLVIQSDAFPLLEVKDLLESSGAKVIVKYDYENSTNFLEHIDKDGVSSSSNKSGLITHIITDSVEFIEYDLARSAMIPITTPKWVYESIAAKRTLNPKLYNPDPKLFLKDCFVCVADNLPEGDKEVIYGAVSAFGGSYLDALTRYTTHLIALDLTNEKSIIAYSAVNGPQEELLDIKIVMPHWVDHCLTMGNKLDETPYLLTSKEKQKWEYSTPDLNLLISHEDLPVGTQFSSKFFQEKSFYIAPDYNLSERLTGSIKTLIENHGGKVSPRFDIETVDVYIGKYRSGNAYHHSCRSKRIIVGNINWLYGIIVTEKWVLPKNSNLLHYPLPLQLLPAFKDLDISVTNYSGDARTYLSKLITTLGGNFTKTMTKENHYLVAAKAEGKKYDTAKFKWLDLNGEQKVKIVNHLWLEECYSKWELLDASDPKYQFLGNGKDGVEALLGRTKLDETVVRKWEVEEEKSEAADIGDSEDENSQEMGKKEELVEPASAPEAVKVNTENPKSQESIDDIVDKSDNNGLKKTPQQESTKTPDLNAIDDNGIKPREGRSAAKKAAMKLHTDMSDLNLYQEMSKSSRKMKTYMQELEGTLTPSKRTTSEELESKSSKKPKKATQEPGSKTQEQPLVVAIMTGCELDLTLSKADIAKLLSLGIRVLSDFLNKYPINTLIAPKILRTEKFLRSLSKVEKIVHPNYLGEILKKCSGDSSASRELISMEFNIDHYSLDKFVPIKDINTELGLPKQSDGLQKLLQSDLHGILFRELSLNLSSNLNGGFDVISRILKDHGLNKAQAINGNATAAALEKSLILSRDDEEQVILVAHSSKDTKLKKSFQKLIKDKKVQGVIIEWDWCVKSIFAMQLQAYKGYELK</sequence>
<feature type="compositionally biased region" description="Basic and acidic residues" evidence="1">
    <location>
        <begin position="545"/>
        <end position="554"/>
    </location>
</feature>
<feature type="compositionally biased region" description="Basic and acidic residues" evidence="1">
    <location>
        <begin position="600"/>
        <end position="609"/>
    </location>
</feature>
<dbReference type="Pfam" id="PF00533">
    <property type="entry name" value="BRCT"/>
    <property type="match status" value="3"/>
</dbReference>
<feature type="region of interest" description="Disordered" evidence="1">
    <location>
        <begin position="464"/>
        <end position="555"/>
    </location>
</feature>
<dbReference type="Pfam" id="PF12738">
    <property type="entry name" value="PTCB-BRCT"/>
    <property type="match status" value="1"/>
</dbReference>
<gene>
    <name evidence="3" type="ORF">CANTADRAFT_8274</name>
</gene>
<dbReference type="InterPro" id="IPR053036">
    <property type="entry name" value="CellCycle_DNARepair_Reg"/>
</dbReference>
<dbReference type="GO" id="GO:1990683">
    <property type="term" value="P:DNA double-strand break attachment to nuclear envelope"/>
    <property type="evidence" value="ECO:0007669"/>
    <property type="project" value="TreeGrafter"/>
</dbReference>
<evidence type="ECO:0000313" key="4">
    <source>
        <dbReference type="Proteomes" id="UP000094285"/>
    </source>
</evidence>
<evidence type="ECO:0000256" key="1">
    <source>
        <dbReference type="SAM" id="MobiDB-lite"/>
    </source>
</evidence>
<dbReference type="OrthoDB" id="342264at2759"/>
<accession>A0A1E4SC92</accession>
<dbReference type="RefSeq" id="XP_020062245.1">
    <property type="nucleotide sequence ID" value="XM_020211270.1"/>
</dbReference>
<dbReference type="PANTHER" id="PTHR47667:SF1">
    <property type="entry name" value="REGULATOR OF TY1 TRANSPOSITION PROTEIN 107"/>
    <property type="match status" value="1"/>
</dbReference>
<keyword evidence="4" id="KW-1185">Reference proteome</keyword>
<dbReference type="SMART" id="SM00292">
    <property type="entry name" value="BRCT"/>
    <property type="match status" value="4"/>
</dbReference>
<dbReference type="Proteomes" id="UP000094285">
    <property type="component" value="Unassembled WGS sequence"/>
</dbReference>
<reference evidence="4" key="1">
    <citation type="submission" date="2016-05" db="EMBL/GenBank/DDBJ databases">
        <title>Comparative genomics of biotechnologically important yeasts.</title>
        <authorList>
            <consortium name="DOE Joint Genome Institute"/>
            <person name="Riley R."/>
            <person name="Haridas S."/>
            <person name="Wolfe K.H."/>
            <person name="Lopes M.R."/>
            <person name="Hittinger C.T."/>
            <person name="Goker M."/>
            <person name="Salamov A."/>
            <person name="Wisecaver J."/>
            <person name="Long T.M."/>
            <person name="Aerts A.L."/>
            <person name="Barry K."/>
            <person name="Choi C."/>
            <person name="Clum A."/>
            <person name="Coughlan A.Y."/>
            <person name="Deshpande S."/>
            <person name="Douglass A.P."/>
            <person name="Hanson S.J."/>
            <person name="Klenk H.-P."/>
            <person name="Labutti K."/>
            <person name="Lapidus A."/>
            <person name="Lindquist E."/>
            <person name="Lipzen A."/>
            <person name="Meier-Kolthoff J.P."/>
            <person name="Ohm R.A."/>
            <person name="Otillar R.P."/>
            <person name="Pangilinan J."/>
            <person name="Peng Y."/>
            <person name="Rokas A."/>
            <person name="Rosa C.A."/>
            <person name="Scheuner C."/>
            <person name="Sibirny A.A."/>
            <person name="Slot J.C."/>
            <person name="Stielow J.B."/>
            <person name="Sun H."/>
            <person name="Kurtzman C.P."/>
            <person name="Blackwell M."/>
            <person name="Grigoriev I.V."/>
            <person name="Jeffries T.W."/>
        </authorList>
    </citation>
    <scope>NUCLEOTIDE SEQUENCE [LARGE SCALE GENOMIC DNA]</scope>
    <source>
        <strain evidence="4">NRRL Y-17324</strain>
    </source>
</reference>
<dbReference type="PROSITE" id="PS50172">
    <property type="entry name" value="BRCT"/>
    <property type="match status" value="4"/>
</dbReference>
<name>A0A1E4SC92_9ASCO</name>
<feature type="region of interest" description="Disordered" evidence="1">
    <location>
        <begin position="590"/>
        <end position="624"/>
    </location>
</feature>
<dbReference type="PANTHER" id="PTHR47667">
    <property type="entry name" value="REGULATOR OF TY1 TRANSPOSITION PROTEIN 107"/>
    <property type="match status" value="1"/>
</dbReference>
<feature type="domain" description="BRCT" evidence="2">
    <location>
        <begin position="338"/>
        <end position="434"/>
    </location>
</feature>
<feature type="domain" description="BRCT" evidence="2">
    <location>
        <begin position="1"/>
        <end position="108"/>
    </location>
</feature>
<dbReference type="STRING" id="984487.A0A1E4SC92"/>
<dbReference type="SUPFAM" id="SSF52113">
    <property type="entry name" value="BRCT domain"/>
    <property type="match status" value="4"/>
</dbReference>
<feature type="compositionally biased region" description="Acidic residues" evidence="1">
    <location>
        <begin position="464"/>
        <end position="481"/>
    </location>
</feature>
<dbReference type="Gene3D" id="3.40.50.10190">
    <property type="entry name" value="BRCT domain"/>
    <property type="match status" value="6"/>
</dbReference>
<dbReference type="Pfam" id="PF16771">
    <property type="entry name" value="RTT107_BRCT_6"/>
    <property type="match status" value="1"/>
</dbReference>
<dbReference type="GO" id="GO:0006302">
    <property type="term" value="P:double-strand break repair"/>
    <property type="evidence" value="ECO:0007669"/>
    <property type="project" value="TreeGrafter"/>
</dbReference>
<dbReference type="InterPro" id="IPR031906">
    <property type="entry name" value="RTT107_BRCT_6"/>
</dbReference>
<dbReference type="InterPro" id="IPR001357">
    <property type="entry name" value="BRCT_dom"/>
</dbReference>
<dbReference type="InterPro" id="IPR036420">
    <property type="entry name" value="BRCT_dom_sf"/>
</dbReference>
<evidence type="ECO:0000313" key="3">
    <source>
        <dbReference type="EMBL" id="ODV77123.1"/>
    </source>
</evidence>
<feature type="domain" description="BRCT" evidence="2">
    <location>
        <begin position="237"/>
        <end position="324"/>
    </location>
</feature>
<feature type="compositionally biased region" description="Polar residues" evidence="1">
    <location>
        <begin position="522"/>
        <end position="537"/>
    </location>
</feature>
<proteinExistence type="predicted"/>
<organism evidence="3 4">
    <name type="scientific">Suhomyces tanzawaensis NRRL Y-17324</name>
    <dbReference type="NCBI Taxonomy" id="984487"/>
    <lineage>
        <taxon>Eukaryota</taxon>
        <taxon>Fungi</taxon>
        <taxon>Dikarya</taxon>
        <taxon>Ascomycota</taxon>
        <taxon>Saccharomycotina</taxon>
        <taxon>Pichiomycetes</taxon>
        <taxon>Debaryomycetaceae</taxon>
        <taxon>Suhomyces</taxon>
    </lineage>
</organism>
<evidence type="ECO:0000259" key="2">
    <source>
        <dbReference type="PROSITE" id="PS50172"/>
    </source>
</evidence>